<proteinExistence type="predicted"/>
<evidence type="ECO:0000313" key="2">
    <source>
        <dbReference type="EMBL" id="QWC15530.1"/>
    </source>
</evidence>
<sequence length="218" mass="23314">MDGVVTRNPAYRDVTPAARLAVASGAGVIAGWGVATAYAGSFAAALLSGWAVAGLVFAGWSWAFLWPLDAEQTRTHSLREEPTRLVTHALVVGAGVMSLVGVVVVLATHDRGRVLALVSALVAVVASWTSLHTVFALRYARIWYTPPYGEIDFHQEEPPRYSDFAYVAFTVAMSFAMSDPDVRSSDLRRVVLAHALLSYLFGTVIVALLVNVVAGLTP</sequence>
<feature type="transmembrane region" description="Helical" evidence="1">
    <location>
        <begin position="46"/>
        <end position="65"/>
    </location>
</feature>
<name>A0ABX8GI25_9CELL</name>
<dbReference type="Pfam" id="PF07077">
    <property type="entry name" value="DUF1345"/>
    <property type="match status" value="1"/>
</dbReference>
<feature type="transmembrane region" description="Helical" evidence="1">
    <location>
        <begin position="85"/>
        <end position="107"/>
    </location>
</feature>
<feature type="transmembrane region" description="Helical" evidence="1">
    <location>
        <begin position="190"/>
        <end position="214"/>
    </location>
</feature>
<gene>
    <name evidence="2" type="ORF">KKR89_14715</name>
</gene>
<evidence type="ECO:0000256" key="1">
    <source>
        <dbReference type="SAM" id="Phobius"/>
    </source>
</evidence>
<dbReference type="Proteomes" id="UP000679335">
    <property type="component" value="Chromosome"/>
</dbReference>
<feature type="transmembrane region" description="Helical" evidence="1">
    <location>
        <begin position="20"/>
        <end position="39"/>
    </location>
</feature>
<organism evidence="2 3">
    <name type="scientific">Cellulomonas dongxiuzhuiae</name>
    <dbReference type="NCBI Taxonomy" id="2819979"/>
    <lineage>
        <taxon>Bacteria</taxon>
        <taxon>Bacillati</taxon>
        <taxon>Actinomycetota</taxon>
        <taxon>Actinomycetes</taxon>
        <taxon>Micrococcales</taxon>
        <taxon>Cellulomonadaceae</taxon>
        <taxon>Cellulomonas</taxon>
    </lineage>
</organism>
<keyword evidence="1" id="KW-0812">Transmembrane</keyword>
<feature type="transmembrane region" description="Helical" evidence="1">
    <location>
        <begin position="114"/>
        <end position="140"/>
    </location>
</feature>
<protein>
    <submittedName>
        <fullName evidence="2">DUF1345 domain-containing protein</fullName>
    </submittedName>
</protein>
<keyword evidence="1" id="KW-0472">Membrane</keyword>
<accession>A0ABX8GI25</accession>
<reference evidence="2 3" key="1">
    <citation type="submission" date="2021-05" db="EMBL/GenBank/DDBJ databases">
        <title>Novel species in genus Cellulomonas.</title>
        <authorList>
            <person name="Zhang G."/>
        </authorList>
    </citation>
    <scope>NUCLEOTIDE SEQUENCE [LARGE SCALE GENOMIC DNA]</scope>
    <source>
        <strain evidence="3">zg-ZUI157</strain>
    </source>
</reference>
<dbReference type="EMBL" id="CP076023">
    <property type="protein sequence ID" value="QWC15530.1"/>
    <property type="molecule type" value="Genomic_DNA"/>
</dbReference>
<evidence type="ECO:0000313" key="3">
    <source>
        <dbReference type="Proteomes" id="UP000679335"/>
    </source>
</evidence>
<keyword evidence="1" id="KW-1133">Transmembrane helix</keyword>
<dbReference type="InterPro" id="IPR009781">
    <property type="entry name" value="DUF1345"/>
</dbReference>
<keyword evidence="3" id="KW-1185">Reference proteome</keyword>